<dbReference type="RefSeq" id="WP_189045652.1">
    <property type="nucleotide sequence ID" value="NZ_BMNB01000015.1"/>
</dbReference>
<dbReference type="EMBL" id="BMNB01000015">
    <property type="protein sequence ID" value="GGM47442.1"/>
    <property type="molecule type" value="Genomic_DNA"/>
</dbReference>
<keyword evidence="1" id="KW-1133">Transmembrane helix</keyword>
<protein>
    <submittedName>
        <fullName evidence="2">ABC transporter</fullName>
    </submittedName>
</protein>
<dbReference type="Proteomes" id="UP000608890">
    <property type="component" value="Unassembled WGS sequence"/>
</dbReference>
<keyword evidence="3" id="KW-1185">Reference proteome</keyword>
<evidence type="ECO:0000313" key="3">
    <source>
        <dbReference type="Proteomes" id="UP000608890"/>
    </source>
</evidence>
<proteinExistence type="predicted"/>
<feature type="transmembrane region" description="Helical" evidence="1">
    <location>
        <begin position="31"/>
        <end position="52"/>
    </location>
</feature>
<accession>A0A917TZY8</accession>
<feature type="transmembrane region" description="Helical" evidence="1">
    <location>
        <begin position="141"/>
        <end position="162"/>
    </location>
</feature>
<evidence type="ECO:0000313" key="2">
    <source>
        <dbReference type="EMBL" id="GGM47442.1"/>
    </source>
</evidence>
<evidence type="ECO:0000256" key="1">
    <source>
        <dbReference type="SAM" id="Phobius"/>
    </source>
</evidence>
<feature type="transmembrane region" description="Helical" evidence="1">
    <location>
        <begin position="169"/>
        <end position="187"/>
    </location>
</feature>
<name>A0A917TZY8_9ACTN</name>
<gene>
    <name evidence="2" type="ORF">GCM10011608_35250</name>
</gene>
<keyword evidence="1" id="KW-0472">Membrane</keyword>
<dbReference type="AlphaFoldDB" id="A0A917TZY8"/>
<keyword evidence="1" id="KW-0812">Transmembrane</keyword>
<feature type="transmembrane region" description="Helical" evidence="1">
    <location>
        <begin position="64"/>
        <end position="87"/>
    </location>
</feature>
<sequence length="242" mass="24769">MTAADTARPAIRMTDLVAAELTKIRSLPATWIALAVAVVANGALGFIAATDVVRLAGDSGPTSIAQIGTLMLAPVYAFLAIAVFAAGTEYRGGQLRLSLAAVPGRGRFLTAKLLATLAASLVAAVLVVLPSLVLREALGDLGRYLVAYLLLALIGYGLAFTVRTVVTPIAVLSAFPILISTTLGGLWPEAVRLLPHEAALSLLGMPADPATTLSPGAGLLVLAAWAAGSVAAAWILVIRRDV</sequence>
<organism evidence="2 3">
    <name type="scientific">Micromonospora sonchi</name>
    <dbReference type="NCBI Taxonomy" id="1763543"/>
    <lineage>
        <taxon>Bacteria</taxon>
        <taxon>Bacillati</taxon>
        <taxon>Actinomycetota</taxon>
        <taxon>Actinomycetes</taxon>
        <taxon>Micromonosporales</taxon>
        <taxon>Micromonosporaceae</taxon>
        <taxon>Micromonospora</taxon>
    </lineage>
</organism>
<reference evidence="2" key="1">
    <citation type="journal article" date="2014" name="Int. J. Syst. Evol. Microbiol.">
        <title>Complete genome sequence of Corynebacterium casei LMG S-19264T (=DSM 44701T), isolated from a smear-ripened cheese.</title>
        <authorList>
            <consortium name="US DOE Joint Genome Institute (JGI-PGF)"/>
            <person name="Walter F."/>
            <person name="Albersmeier A."/>
            <person name="Kalinowski J."/>
            <person name="Ruckert C."/>
        </authorList>
    </citation>
    <scope>NUCLEOTIDE SEQUENCE</scope>
    <source>
        <strain evidence="2">CGMCC 4.7312</strain>
    </source>
</reference>
<feature type="transmembrane region" description="Helical" evidence="1">
    <location>
        <begin position="108"/>
        <end position="129"/>
    </location>
</feature>
<comment type="caution">
    <text evidence="2">The sequence shown here is derived from an EMBL/GenBank/DDBJ whole genome shotgun (WGS) entry which is preliminary data.</text>
</comment>
<reference evidence="2" key="2">
    <citation type="submission" date="2020-09" db="EMBL/GenBank/DDBJ databases">
        <authorList>
            <person name="Sun Q."/>
            <person name="Zhou Y."/>
        </authorList>
    </citation>
    <scope>NUCLEOTIDE SEQUENCE</scope>
    <source>
        <strain evidence="2">CGMCC 4.7312</strain>
    </source>
</reference>
<feature type="transmembrane region" description="Helical" evidence="1">
    <location>
        <begin position="217"/>
        <end position="238"/>
    </location>
</feature>